<comment type="function">
    <text evidence="1">Involved in the transposition of the insertion sequence.</text>
</comment>
<dbReference type="InterPro" id="IPR047930">
    <property type="entry name" value="Transpos_IS6"/>
</dbReference>
<dbReference type="Pfam" id="PF13610">
    <property type="entry name" value="DDE_Tnp_IS240"/>
    <property type="match status" value="1"/>
</dbReference>
<dbReference type="SUPFAM" id="SSF53098">
    <property type="entry name" value="Ribonuclease H-like"/>
    <property type="match status" value="1"/>
</dbReference>
<dbReference type="RefSeq" id="WP_006405231.1">
    <property type="nucleotide sequence ID" value="NZ_ACFC01000004.1"/>
</dbReference>
<reference evidence="6 7" key="1">
    <citation type="journal article" date="2012" name="J. Bacteriol.">
        <title>Draft Genome Sequence Determination for Cystic Fibrosis and Chronic Granulomatous Disease Burkholderia multivorans Isolates.</title>
        <authorList>
            <person name="Varga J.J."/>
            <person name="Losada L."/>
            <person name="Zelazny A.M."/>
            <person name="Brinkac L."/>
            <person name="Harkins D."/>
            <person name="Radune D."/>
            <person name="Hostetler J."/>
            <person name="Sampaio E.P."/>
            <person name="Ronning C.M."/>
            <person name="Nierman W.C."/>
            <person name="Greenberg D.E."/>
            <person name="Holland S.M."/>
            <person name="Goldberg J.B."/>
        </authorList>
    </citation>
    <scope>NUCLEOTIDE SEQUENCE [LARGE SCALE GENOMIC DNA]</scope>
    <source>
        <strain evidence="6 7">CGD2</strain>
    </source>
</reference>
<dbReference type="InterPro" id="IPR052183">
    <property type="entry name" value="IS_Transposase"/>
</dbReference>
<evidence type="ECO:0000256" key="1">
    <source>
        <dbReference type="ARBA" id="ARBA00002286"/>
    </source>
</evidence>
<name>B9BNX1_9BURK</name>
<evidence type="ECO:0000256" key="4">
    <source>
        <dbReference type="ARBA" id="ARBA00023172"/>
    </source>
</evidence>
<dbReference type="Proteomes" id="UP000004535">
    <property type="component" value="Unassembled WGS sequence"/>
</dbReference>
<accession>B9BNX1</accession>
<dbReference type="Gene3D" id="3.30.420.10">
    <property type="entry name" value="Ribonuclease H-like superfamily/Ribonuclease H"/>
    <property type="match status" value="1"/>
</dbReference>
<dbReference type="GO" id="GO:0006310">
    <property type="term" value="P:DNA recombination"/>
    <property type="evidence" value="ECO:0007669"/>
    <property type="project" value="UniProtKB-KW"/>
</dbReference>
<dbReference type="InterPro" id="IPR032874">
    <property type="entry name" value="DDE_dom"/>
</dbReference>
<evidence type="ECO:0000256" key="3">
    <source>
        <dbReference type="ARBA" id="ARBA00023125"/>
    </source>
</evidence>
<gene>
    <name evidence="6" type="ORF">BURMUCGD2_6391</name>
</gene>
<proteinExistence type="predicted"/>
<dbReference type="InterPro" id="IPR012337">
    <property type="entry name" value="RNaseH-like_sf"/>
</dbReference>
<dbReference type="InterPro" id="IPR036397">
    <property type="entry name" value="RNaseH_sf"/>
</dbReference>
<organism evidence="6 7">
    <name type="scientific">Burkholderia multivorans CGD2</name>
    <dbReference type="NCBI Taxonomy" id="513052"/>
    <lineage>
        <taxon>Bacteria</taxon>
        <taxon>Pseudomonadati</taxon>
        <taxon>Pseudomonadota</taxon>
        <taxon>Betaproteobacteria</taxon>
        <taxon>Burkholderiales</taxon>
        <taxon>Burkholderiaceae</taxon>
        <taxon>Burkholderia</taxon>
        <taxon>Burkholderia cepacia complex</taxon>
    </lineage>
</organism>
<dbReference type="EMBL" id="ACFC01000004">
    <property type="protein sequence ID" value="EEE07289.1"/>
    <property type="molecule type" value="Genomic_DNA"/>
</dbReference>
<evidence type="ECO:0000313" key="6">
    <source>
        <dbReference type="EMBL" id="EEE07289.1"/>
    </source>
</evidence>
<evidence type="ECO:0000256" key="2">
    <source>
        <dbReference type="ARBA" id="ARBA00022578"/>
    </source>
</evidence>
<keyword evidence="4" id="KW-0233">DNA recombination</keyword>
<dbReference type="AlphaFoldDB" id="B9BNX1"/>
<protein>
    <submittedName>
        <fullName evidence="6">Transposase</fullName>
    </submittedName>
</protein>
<evidence type="ECO:0000259" key="5">
    <source>
        <dbReference type="Pfam" id="PF13610"/>
    </source>
</evidence>
<keyword evidence="3" id="KW-0238">DNA-binding</keyword>
<sequence length="245" mass="28121">MKKASIAALPPAEAPVSFKGYRFPPDVICYAVWLYYRFPLSLRMVEELLAARGIVLTYETVRCWATTFGLTIAKRIRSTATGRGDKWHLDEVVVTINGRKHWLWRAVDQHGAVLDVLVQRHRDAAAAKRLMRKLLRRHGCPRVIVTDKLRSYAAANNELGLNVEHRQHKGLNNRAENSHQPTRVREKVMRRFKSARQLQRFTSAHGQVSNLFMGCRYNRSAQCKREARAQAFAAWERASCARMPA</sequence>
<dbReference type="GO" id="GO:0003677">
    <property type="term" value="F:DNA binding"/>
    <property type="evidence" value="ECO:0007669"/>
    <property type="project" value="UniProtKB-KW"/>
</dbReference>
<evidence type="ECO:0000313" key="7">
    <source>
        <dbReference type="Proteomes" id="UP000004535"/>
    </source>
</evidence>
<keyword evidence="2" id="KW-0815">Transposition</keyword>
<dbReference type="PANTHER" id="PTHR35528:SF3">
    <property type="entry name" value="BLL1675 PROTEIN"/>
    <property type="match status" value="1"/>
</dbReference>
<comment type="caution">
    <text evidence="6">The sequence shown here is derived from an EMBL/GenBank/DDBJ whole genome shotgun (WGS) entry which is preliminary data.</text>
</comment>
<dbReference type="GO" id="GO:0032196">
    <property type="term" value="P:transposition"/>
    <property type="evidence" value="ECO:0007669"/>
    <property type="project" value="UniProtKB-KW"/>
</dbReference>
<feature type="domain" description="DDE" evidence="5">
    <location>
        <begin position="85"/>
        <end position="212"/>
    </location>
</feature>
<dbReference type="NCBIfam" id="NF033587">
    <property type="entry name" value="transpos_IS6"/>
    <property type="match status" value="1"/>
</dbReference>
<dbReference type="PANTHER" id="PTHR35528">
    <property type="entry name" value="BLL1675 PROTEIN"/>
    <property type="match status" value="1"/>
</dbReference>